<keyword evidence="3" id="KW-1185">Reference proteome</keyword>
<comment type="caution">
    <text evidence="2">The sequence shown here is derived from an EMBL/GenBank/DDBJ whole genome shotgun (WGS) entry which is preliminary data.</text>
</comment>
<name>A0A918XVT5_9PROT</name>
<dbReference type="InterPro" id="IPR025745">
    <property type="entry name" value="Mrr-like_N_dom"/>
</dbReference>
<gene>
    <name evidence="2" type="ORF">GCM10017083_41180</name>
</gene>
<protein>
    <recommendedName>
        <fullName evidence="1">Restriction system protein Mrr-like N-terminal domain-containing protein</fullName>
    </recommendedName>
</protein>
<sequence length="104" mass="11802">MAKTSERELGLAVMQVLASRSEHKAHVRTLIKNVPNYVTLTDDDRNQSATRPNEEVWEQRVRNLKSHHKSDGNVIKDGYVEHAGRGMYKLTDVGVLHLRSKGLL</sequence>
<proteinExistence type="predicted"/>
<accession>A0A918XVT5</accession>
<reference evidence="2" key="1">
    <citation type="journal article" date="2014" name="Int. J. Syst. Evol. Microbiol.">
        <title>Complete genome sequence of Corynebacterium casei LMG S-19264T (=DSM 44701T), isolated from a smear-ripened cheese.</title>
        <authorList>
            <consortium name="US DOE Joint Genome Institute (JGI-PGF)"/>
            <person name="Walter F."/>
            <person name="Albersmeier A."/>
            <person name="Kalinowski J."/>
            <person name="Ruckert C."/>
        </authorList>
    </citation>
    <scope>NUCLEOTIDE SEQUENCE</scope>
    <source>
        <strain evidence="2">KCTC 42651</strain>
    </source>
</reference>
<dbReference type="Pfam" id="PF14338">
    <property type="entry name" value="Mrr_N"/>
    <property type="match status" value="1"/>
</dbReference>
<dbReference type="RefSeq" id="WP_189993141.1">
    <property type="nucleotide sequence ID" value="NZ_BMZS01000010.1"/>
</dbReference>
<dbReference type="Proteomes" id="UP000630353">
    <property type="component" value="Unassembled WGS sequence"/>
</dbReference>
<organism evidence="2 3">
    <name type="scientific">Thalassobaculum fulvum</name>
    <dbReference type="NCBI Taxonomy" id="1633335"/>
    <lineage>
        <taxon>Bacteria</taxon>
        <taxon>Pseudomonadati</taxon>
        <taxon>Pseudomonadota</taxon>
        <taxon>Alphaproteobacteria</taxon>
        <taxon>Rhodospirillales</taxon>
        <taxon>Thalassobaculaceae</taxon>
        <taxon>Thalassobaculum</taxon>
    </lineage>
</organism>
<evidence type="ECO:0000313" key="3">
    <source>
        <dbReference type="Proteomes" id="UP000630353"/>
    </source>
</evidence>
<reference evidence="2" key="2">
    <citation type="submission" date="2020-09" db="EMBL/GenBank/DDBJ databases">
        <authorList>
            <person name="Sun Q."/>
            <person name="Kim S."/>
        </authorList>
    </citation>
    <scope>NUCLEOTIDE SEQUENCE</scope>
    <source>
        <strain evidence="2">KCTC 42651</strain>
    </source>
</reference>
<dbReference type="EMBL" id="BMZS01000010">
    <property type="protein sequence ID" value="GHD58348.1"/>
    <property type="molecule type" value="Genomic_DNA"/>
</dbReference>
<evidence type="ECO:0000259" key="1">
    <source>
        <dbReference type="Pfam" id="PF14338"/>
    </source>
</evidence>
<feature type="domain" description="Restriction system protein Mrr-like N-terminal" evidence="1">
    <location>
        <begin position="11"/>
        <end position="95"/>
    </location>
</feature>
<dbReference type="AlphaFoldDB" id="A0A918XVT5"/>
<evidence type="ECO:0000313" key="2">
    <source>
        <dbReference type="EMBL" id="GHD58348.1"/>
    </source>
</evidence>